<feature type="signal peptide" evidence="2">
    <location>
        <begin position="1"/>
        <end position="18"/>
    </location>
</feature>
<feature type="compositionally biased region" description="Low complexity" evidence="1">
    <location>
        <begin position="184"/>
        <end position="194"/>
    </location>
</feature>
<dbReference type="AlphaFoldDB" id="A0A3S5B176"/>
<dbReference type="EMBL" id="CAAALY010255160">
    <property type="protein sequence ID" value="VEL37496.1"/>
    <property type="molecule type" value="Genomic_DNA"/>
</dbReference>
<proteinExistence type="predicted"/>
<dbReference type="Proteomes" id="UP000784294">
    <property type="component" value="Unassembled WGS sequence"/>
</dbReference>
<comment type="caution">
    <text evidence="3">The sequence shown here is derived from an EMBL/GenBank/DDBJ whole genome shotgun (WGS) entry which is preliminary data.</text>
</comment>
<protein>
    <submittedName>
        <fullName evidence="3">Uncharacterized protein</fullName>
    </submittedName>
</protein>
<feature type="chain" id="PRO_5018748570" evidence="2">
    <location>
        <begin position="19"/>
        <end position="209"/>
    </location>
</feature>
<name>A0A3S5B176_9PLAT</name>
<feature type="region of interest" description="Disordered" evidence="1">
    <location>
        <begin position="89"/>
        <end position="111"/>
    </location>
</feature>
<evidence type="ECO:0000256" key="1">
    <source>
        <dbReference type="SAM" id="MobiDB-lite"/>
    </source>
</evidence>
<feature type="compositionally biased region" description="Polar residues" evidence="1">
    <location>
        <begin position="166"/>
        <end position="175"/>
    </location>
</feature>
<keyword evidence="2" id="KW-0732">Signal</keyword>
<keyword evidence="4" id="KW-1185">Reference proteome</keyword>
<gene>
    <name evidence="3" type="ORF">PXEA_LOCUS30936</name>
</gene>
<evidence type="ECO:0000313" key="3">
    <source>
        <dbReference type="EMBL" id="VEL37496.1"/>
    </source>
</evidence>
<evidence type="ECO:0000313" key="4">
    <source>
        <dbReference type="Proteomes" id="UP000784294"/>
    </source>
</evidence>
<reference evidence="3" key="1">
    <citation type="submission" date="2018-11" db="EMBL/GenBank/DDBJ databases">
        <authorList>
            <consortium name="Pathogen Informatics"/>
        </authorList>
    </citation>
    <scope>NUCLEOTIDE SEQUENCE</scope>
</reference>
<evidence type="ECO:0000256" key="2">
    <source>
        <dbReference type="SAM" id="SignalP"/>
    </source>
</evidence>
<feature type="region of interest" description="Disordered" evidence="1">
    <location>
        <begin position="166"/>
        <end position="209"/>
    </location>
</feature>
<accession>A0A3S5B176</accession>
<organism evidence="3 4">
    <name type="scientific">Protopolystoma xenopodis</name>
    <dbReference type="NCBI Taxonomy" id="117903"/>
    <lineage>
        <taxon>Eukaryota</taxon>
        <taxon>Metazoa</taxon>
        <taxon>Spiralia</taxon>
        <taxon>Lophotrochozoa</taxon>
        <taxon>Platyhelminthes</taxon>
        <taxon>Monogenea</taxon>
        <taxon>Polyopisthocotylea</taxon>
        <taxon>Polystomatidea</taxon>
        <taxon>Polystomatidae</taxon>
        <taxon>Protopolystoma</taxon>
    </lineage>
</organism>
<feature type="compositionally biased region" description="Polar residues" evidence="1">
    <location>
        <begin position="200"/>
        <end position="209"/>
    </location>
</feature>
<feature type="compositionally biased region" description="Basic and acidic residues" evidence="1">
    <location>
        <begin position="91"/>
        <end position="110"/>
    </location>
</feature>
<sequence>MFTSVLCMDVCLVTVTSCRPGTALPPDGGIRIGVGLPSFTTEGQAPVYRVPSSLTAKANVPQVEEFADGTDRCCHVEITKRGSLVATTPSRPERLTAHGADRQPDSHTERGLAGQRVTWFYSNNLGETVSEQDDIGWGEALLPCRPSNDKRHQGRIAYQQPIRQQIDWSASSSKRQPNRERTLLTDTLSHLDTPPDSEPDSQPANQMTS</sequence>